<reference evidence="2 3" key="1">
    <citation type="submission" date="2019-07" db="EMBL/GenBank/DDBJ databases">
        <title>The draft genome sequence of Aquimarina algiphila M91.</title>
        <authorList>
            <person name="Meng X."/>
        </authorList>
    </citation>
    <scope>NUCLEOTIDE SEQUENCE [LARGE SCALE GENOMIC DNA]</scope>
    <source>
        <strain evidence="2 3">M91</strain>
    </source>
</reference>
<evidence type="ECO:0000313" key="3">
    <source>
        <dbReference type="Proteomes" id="UP000318833"/>
    </source>
</evidence>
<keyword evidence="2" id="KW-0645">Protease</keyword>
<feature type="chain" id="PRO_5021996708" evidence="1">
    <location>
        <begin position="22"/>
        <end position="882"/>
    </location>
</feature>
<gene>
    <name evidence="2" type="ORF">FOF46_20710</name>
</gene>
<protein>
    <submittedName>
        <fullName evidence="2">Carboxypeptidase-like regulatory domain-containing protein</fullName>
    </submittedName>
</protein>
<evidence type="ECO:0000256" key="1">
    <source>
        <dbReference type="SAM" id="SignalP"/>
    </source>
</evidence>
<dbReference type="EMBL" id="VLNR01000050">
    <property type="protein sequence ID" value="TSE06074.1"/>
    <property type="molecule type" value="Genomic_DNA"/>
</dbReference>
<keyword evidence="2" id="KW-0378">Hydrolase</keyword>
<dbReference type="SUPFAM" id="SSF56935">
    <property type="entry name" value="Porins"/>
    <property type="match status" value="1"/>
</dbReference>
<evidence type="ECO:0000313" key="2">
    <source>
        <dbReference type="EMBL" id="TSE06074.1"/>
    </source>
</evidence>
<proteinExistence type="predicted"/>
<organism evidence="2 3">
    <name type="scientific">Aquimarina algiphila</name>
    <dbReference type="NCBI Taxonomy" id="2047982"/>
    <lineage>
        <taxon>Bacteria</taxon>
        <taxon>Pseudomonadati</taxon>
        <taxon>Bacteroidota</taxon>
        <taxon>Flavobacteriia</taxon>
        <taxon>Flavobacteriales</taxon>
        <taxon>Flavobacteriaceae</taxon>
        <taxon>Aquimarina</taxon>
    </lineage>
</organism>
<comment type="caution">
    <text evidence="2">The sequence shown here is derived from an EMBL/GenBank/DDBJ whole genome shotgun (WGS) entry which is preliminary data.</text>
</comment>
<dbReference type="Gene3D" id="2.60.40.1120">
    <property type="entry name" value="Carboxypeptidase-like, regulatory domain"/>
    <property type="match status" value="1"/>
</dbReference>
<dbReference type="Pfam" id="PF13620">
    <property type="entry name" value="CarboxypepD_reg"/>
    <property type="match status" value="1"/>
</dbReference>
<keyword evidence="3" id="KW-1185">Reference proteome</keyword>
<dbReference type="AlphaFoldDB" id="A0A554VFM4"/>
<keyword evidence="2" id="KW-0121">Carboxypeptidase</keyword>
<dbReference type="GO" id="GO:0004180">
    <property type="term" value="F:carboxypeptidase activity"/>
    <property type="evidence" value="ECO:0007669"/>
    <property type="project" value="UniProtKB-KW"/>
</dbReference>
<dbReference type="OrthoDB" id="603275at2"/>
<dbReference type="SUPFAM" id="SSF49464">
    <property type="entry name" value="Carboxypeptidase regulatory domain-like"/>
    <property type="match status" value="1"/>
</dbReference>
<dbReference type="Proteomes" id="UP000318833">
    <property type="component" value="Unassembled WGS sequence"/>
</dbReference>
<dbReference type="InterPro" id="IPR008969">
    <property type="entry name" value="CarboxyPept-like_regulatory"/>
</dbReference>
<feature type="signal peptide" evidence="1">
    <location>
        <begin position="1"/>
        <end position="21"/>
    </location>
</feature>
<name>A0A554VFM4_9FLAO</name>
<accession>A0A554VFM4</accession>
<sequence length="882" mass="101398">MYDMRISLIIFLLLCCGIASAQYKIKGTITNTNTEVVSFATVQASINNKLLSYTITDANGYYSLELKKPGLYTIKITHIGYLPVEEPLTILENNAQTVKNYTLTEDTESLGEVILKFDPKVMRVNTDTITYNLQKLTDGTENSLADVLDKLPGVKLNPSGQITVNGKVIKKLLIDGEELFKKQHRTTAESITSEMIEGVRYLDKFKDFGNIRGFDNKQMRALDISIKDKFKNRITGDVKVQGGYANKAFGHTNLYRLGGRLKIGFIGDWNNLGKQSITSYEYEQLTNTTDKEDFNSSSLTIQQDNETPKFFDPTIDVSRRENTFGAASFIYKPTENFKVSLLNLSSNTVQKQRFLIQRNFFEDEAIFQEENRAIDSDFFLNTSIVEMGYQPSDRSFFSYTINYSPKNANDQQSINNRTGDTDTEFFQKYKNSGYKLDQQLSFVTKISNKTLLKWSGLAEMQELDNDIDIKSSQPFLGLDFNNDFALTQQQDQDTKRFGYELQTSTKFEYTKLGFYQGVLFSKDDFANNVIEDNNFNTIVDTDRTDSYIGLMYRGRISRRLKYKADVAYRYLFFKRFDEVFDEYLFLPKLSIDYTINAAKRLDLGYSYDVKLPASKFINDSPIVNNYFTLSSASAIQQDQIFPSHTLTASFSSFKASTGANFFVFGNYSYFPEFLSSSSFLDMQNVINRQNIIGNDRHRTILGVNTDNRFRKLKLNLFINTSWLFNQEENQISLQDNIAKTSRFKQKIGVYSRFRKGINYSAGVEYEITKYTTTVNEIETKSSATKPYLYFTGTLFNKKLLWSFGGEYAIYKTDRTQTEILDIKPSITYTLNDNWKFIIEGNNVLNVDTSEITENINTVNYTESRISNTLEGYLVFGAYYRLK</sequence>
<keyword evidence="1" id="KW-0732">Signal</keyword>